<dbReference type="PANTHER" id="PTHR24100">
    <property type="entry name" value="BUTYROPHILIN"/>
    <property type="match status" value="1"/>
</dbReference>
<dbReference type="KEGG" id="shr:105751056"/>
<dbReference type="FunFam" id="2.60.40.10:FF:000088">
    <property type="entry name" value="Butyrophilin subfamily 1 member A1"/>
    <property type="match status" value="1"/>
</dbReference>
<feature type="transmembrane region" description="Helical" evidence="9">
    <location>
        <begin position="242"/>
        <end position="264"/>
    </location>
</feature>
<dbReference type="CDD" id="cd05713">
    <property type="entry name" value="IgV_MOG_like"/>
    <property type="match status" value="1"/>
</dbReference>
<dbReference type="GeneID" id="105751056"/>
<feature type="chain" id="PRO_5029864271" description="Butyrophilin subfamily 1 member A1" evidence="10">
    <location>
        <begin position="23"/>
        <end position="476"/>
    </location>
</feature>
<evidence type="ECO:0008006" key="15">
    <source>
        <dbReference type="Google" id="ProtNLM"/>
    </source>
</evidence>
<evidence type="ECO:0000313" key="13">
    <source>
        <dbReference type="Ensembl" id="ENSSHAP00000033446.1"/>
    </source>
</evidence>
<dbReference type="GO" id="GO:0001817">
    <property type="term" value="P:regulation of cytokine production"/>
    <property type="evidence" value="ECO:0007669"/>
    <property type="project" value="TreeGrafter"/>
</dbReference>
<dbReference type="GO" id="GO:0009897">
    <property type="term" value="C:external side of plasma membrane"/>
    <property type="evidence" value="ECO:0007669"/>
    <property type="project" value="TreeGrafter"/>
</dbReference>
<feature type="domain" description="Ig-like" evidence="12">
    <location>
        <begin position="144"/>
        <end position="231"/>
    </location>
</feature>
<keyword evidence="4 10" id="KW-0732">Signal</keyword>
<dbReference type="SUPFAM" id="SSF48726">
    <property type="entry name" value="Immunoglobulin"/>
    <property type="match status" value="2"/>
</dbReference>
<dbReference type="PROSITE" id="PS50188">
    <property type="entry name" value="B302_SPRY"/>
    <property type="match status" value="1"/>
</dbReference>
<evidence type="ECO:0000256" key="10">
    <source>
        <dbReference type="SAM" id="SignalP"/>
    </source>
</evidence>
<dbReference type="GeneTree" id="ENSGT00940000160338"/>
<dbReference type="InterPro" id="IPR001870">
    <property type="entry name" value="B30.2/SPRY"/>
</dbReference>
<dbReference type="InterPro" id="IPR050504">
    <property type="entry name" value="IgSF_BTN/MOG"/>
</dbReference>
<evidence type="ECO:0000259" key="11">
    <source>
        <dbReference type="PROSITE" id="PS50188"/>
    </source>
</evidence>
<dbReference type="Gene3D" id="2.60.120.920">
    <property type="match status" value="1"/>
</dbReference>
<dbReference type="RefSeq" id="XP_031797155.1">
    <property type="nucleotide sequence ID" value="XM_031941295.1"/>
</dbReference>
<dbReference type="SUPFAM" id="SSF49899">
    <property type="entry name" value="Concanavalin A-like lectins/glucanases"/>
    <property type="match status" value="1"/>
</dbReference>
<dbReference type="InterPro" id="IPR043136">
    <property type="entry name" value="B30.2/SPRY_sf"/>
</dbReference>
<evidence type="ECO:0000256" key="8">
    <source>
        <dbReference type="ARBA" id="ARBA00023319"/>
    </source>
</evidence>
<gene>
    <name evidence="13" type="primary">LOC105751056</name>
</gene>
<name>A0A7N4P6X1_SARHA</name>
<evidence type="ECO:0000256" key="6">
    <source>
        <dbReference type="ARBA" id="ARBA00023136"/>
    </source>
</evidence>
<dbReference type="InterPro" id="IPR003599">
    <property type="entry name" value="Ig_sub"/>
</dbReference>
<dbReference type="SMART" id="SM00406">
    <property type="entry name" value="IGv"/>
    <property type="match status" value="1"/>
</dbReference>
<dbReference type="GO" id="GO:0050852">
    <property type="term" value="P:T cell receptor signaling pathway"/>
    <property type="evidence" value="ECO:0007669"/>
    <property type="project" value="TreeGrafter"/>
</dbReference>
<reference evidence="13" key="2">
    <citation type="submission" date="2025-08" db="UniProtKB">
        <authorList>
            <consortium name="Ensembl"/>
        </authorList>
    </citation>
    <scope>IDENTIFICATION</scope>
</reference>
<evidence type="ECO:0000256" key="7">
    <source>
        <dbReference type="ARBA" id="ARBA00023157"/>
    </source>
</evidence>
<feature type="signal peptide" evidence="10">
    <location>
        <begin position="1"/>
        <end position="22"/>
    </location>
</feature>
<comment type="similarity">
    <text evidence="2">Belongs to the immunoglobulin superfamily. BTN/MOG family.</text>
</comment>
<dbReference type="SMART" id="SM00409">
    <property type="entry name" value="IG"/>
    <property type="match status" value="1"/>
</dbReference>
<dbReference type="PROSITE" id="PS50835">
    <property type="entry name" value="IG_LIKE"/>
    <property type="match status" value="2"/>
</dbReference>
<dbReference type="InterPro" id="IPR013320">
    <property type="entry name" value="ConA-like_dom_sf"/>
</dbReference>
<proteinExistence type="inferred from homology"/>
<dbReference type="PRINTS" id="PR01407">
    <property type="entry name" value="BUTYPHLNCDUF"/>
</dbReference>
<evidence type="ECO:0000256" key="3">
    <source>
        <dbReference type="ARBA" id="ARBA00022692"/>
    </source>
</evidence>
<keyword evidence="3 9" id="KW-0812">Transmembrane</keyword>
<reference evidence="13" key="3">
    <citation type="submission" date="2025-09" db="UniProtKB">
        <authorList>
            <consortium name="Ensembl"/>
        </authorList>
    </citation>
    <scope>IDENTIFICATION</scope>
</reference>
<evidence type="ECO:0000313" key="14">
    <source>
        <dbReference type="Proteomes" id="UP000007648"/>
    </source>
</evidence>
<dbReference type="OrthoDB" id="9049620at2759"/>
<feature type="domain" description="B30.2/SPRY" evidence="11">
    <location>
        <begin position="294"/>
        <end position="476"/>
    </location>
</feature>
<evidence type="ECO:0000256" key="9">
    <source>
        <dbReference type="SAM" id="Phobius"/>
    </source>
</evidence>
<dbReference type="Pfam" id="PF07686">
    <property type="entry name" value="V-set"/>
    <property type="match status" value="1"/>
</dbReference>
<keyword evidence="5 9" id="KW-1133">Transmembrane helix</keyword>
<dbReference type="Gene3D" id="2.60.40.10">
    <property type="entry name" value="Immunoglobulins"/>
    <property type="match status" value="2"/>
</dbReference>
<dbReference type="Pfam" id="PF00622">
    <property type="entry name" value="SPRY"/>
    <property type="match status" value="1"/>
</dbReference>
<dbReference type="Proteomes" id="UP000007648">
    <property type="component" value="Unassembled WGS sequence"/>
</dbReference>
<dbReference type="InterPro" id="IPR013783">
    <property type="entry name" value="Ig-like_fold"/>
</dbReference>
<keyword evidence="7" id="KW-1015">Disulfide bond</keyword>
<dbReference type="InterPro" id="IPR036179">
    <property type="entry name" value="Ig-like_dom_sf"/>
</dbReference>
<evidence type="ECO:0000259" key="12">
    <source>
        <dbReference type="PROSITE" id="PS50835"/>
    </source>
</evidence>
<reference evidence="13 14" key="1">
    <citation type="journal article" date="2011" name="Proc. Natl. Acad. Sci. U.S.A.">
        <title>Genetic diversity and population structure of the endangered marsupial Sarcophilus harrisii (Tasmanian devil).</title>
        <authorList>
            <person name="Miller W."/>
            <person name="Hayes V.M."/>
            <person name="Ratan A."/>
            <person name="Petersen D.C."/>
            <person name="Wittekindt N.E."/>
            <person name="Miller J."/>
            <person name="Walenz B."/>
            <person name="Knight J."/>
            <person name="Qi J."/>
            <person name="Zhao F."/>
            <person name="Wang Q."/>
            <person name="Bedoya-Reina O.C."/>
            <person name="Katiyar N."/>
            <person name="Tomsho L.P."/>
            <person name="Kasson L.M."/>
            <person name="Hardie R.A."/>
            <person name="Woodbridge P."/>
            <person name="Tindall E.A."/>
            <person name="Bertelsen M.F."/>
            <person name="Dixon D."/>
            <person name="Pyecroft S."/>
            <person name="Helgen K.M."/>
            <person name="Lesk A.M."/>
            <person name="Pringle T.H."/>
            <person name="Patterson N."/>
            <person name="Zhang Y."/>
            <person name="Kreiss A."/>
            <person name="Woods G.M."/>
            <person name="Jones M.E."/>
            <person name="Schuster S.C."/>
        </authorList>
    </citation>
    <scope>NUCLEOTIDE SEQUENCE [LARGE SCALE GENOMIC DNA]</scope>
</reference>
<comment type="subcellular location">
    <subcellularLocation>
        <location evidence="1">Membrane</location>
        <topology evidence="1">Single-pass type I membrane protein</topology>
    </subcellularLocation>
</comment>
<evidence type="ECO:0000256" key="4">
    <source>
        <dbReference type="ARBA" id="ARBA00022729"/>
    </source>
</evidence>
<feature type="domain" description="Ig-like" evidence="12">
    <location>
        <begin position="18"/>
        <end position="136"/>
    </location>
</feature>
<keyword evidence="6 9" id="KW-0472">Membrane</keyword>
<dbReference type="AlphaFoldDB" id="A0A7N4P6X1"/>
<keyword evidence="8" id="KW-0393">Immunoglobulin domain</keyword>
<dbReference type="InterPro" id="IPR003877">
    <property type="entry name" value="SPRY_dom"/>
</dbReference>
<dbReference type="FunFam" id="2.60.120.920:FF:000004">
    <property type="entry name" value="Butyrophilin subfamily 1 member A1"/>
    <property type="match status" value="1"/>
</dbReference>
<dbReference type="InterPro" id="IPR013106">
    <property type="entry name" value="Ig_V-set"/>
</dbReference>
<dbReference type="CDD" id="cd13733">
    <property type="entry name" value="SPRY_PRY_C-I_1"/>
    <property type="match status" value="1"/>
</dbReference>
<dbReference type="InParanoid" id="A0A7N4P6X1"/>
<protein>
    <recommendedName>
        <fullName evidence="15">Butyrophilin subfamily 1 member A1</fullName>
    </recommendedName>
</protein>
<dbReference type="Pfam" id="PF22705">
    <property type="entry name" value="C2-set_3"/>
    <property type="match status" value="1"/>
</dbReference>
<evidence type="ECO:0000256" key="2">
    <source>
        <dbReference type="ARBA" id="ARBA00007591"/>
    </source>
</evidence>
<organism evidence="13 14">
    <name type="scientific">Sarcophilus harrisii</name>
    <name type="common">Tasmanian devil</name>
    <name type="synonym">Sarcophilus laniarius</name>
    <dbReference type="NCBI Taxonomy" id="9305"/>
    <lineage>
        <taxon>Eukaryota</taxon>
        <taxon>Metazoa</taxon>
        <taxon>Chordata</taxon>
        <taxon>Craniata</taxon>
        <taxon>Vertebrata</taxon>
        <taxon>Euteleostomi</taxon>
        <taxon>Mammalia</taxon>
        <taxon>Metatheria</taxon>
        <taxon>Dasyuromorphia</taxon>
        <taxon>Dasyuridae</taxon>
        <taxon>Sarcophilus</taxon>
    </lineage>
</organism>
<dbReference type="InterPro" id="IPR003879">
    <property type="entry name" value="Butyrophylin_SPRY"/>
</dbReference>
<evidence type="ECO:0000256" key="5">
    <source>
        <dbReference type="ARBA" id="ARBA00022989"/>
    </source>
</evidence>
<dbReference type="Ensembl" id="ENSSHAT00000047247.1">
    <property type="protein sequence ID" value="ENSSHAP00000033446.1"/>
    <property type="gene ID" value="ENSSHAG00000002025.2"/>
</dbReference>
<dbReference type="InterPro" id="IPR007110">
    <property type="entry name" value="Ig-like_dom"/>
</dbReference>
<keyword evidence="14" id="KW-1185">Reference proteome</keyword>
<evidence type="ECO:0000256" key="1">
    <source>
        <dbReference type="ARBA" id="ARBA00004479"/>
    </source>
</evidence>
<dbReference type="PANTHER" id="PTHR24100:SF149">
    <property type="entry name" value="BG-LIKE ANTIGEN 1-RELATED"/>
    <property type="match status" value="1"/>
</dbReference>
<dbReference type="SMART" id="SM00449">
    <property type="entry name" value="SPRY"/>
    <property type="match status" value="1"/>
</dbReference>
<dbReference type="InterPro" id="IPR053896">
    <property type="entry name" value="BTN3A2-like_Ig-C"/>
</dbReference>
<dbReference type="FunFam" id="2.60.40.10:FF:000183">
    <property type="entry name" value="Myelin-oligodendrocyte glycoprotein"/>
    <property type="match status" value="1"/>
</dbReference>
<sequence length="476" mass="54568">MQCLFLQDLSFVLLVLLPWTVAGKFTVIGPQQPVIAMVGEEAIFPCHLSPQMDAQDMDVTWFYGESLELVHQYKERQDYLNHQRQEYKGRTEFLRDDISTGSVALKLHHIRPSDEGKYWCLFESSKTYGEAEYQVYVAGKGSAPHIYAVNDENKRHRLVCTSTGWYPEPEVLWRKNQETLLPQDTTIKKEENGLFSVETSITVSMNSIVNVSCFIGNPLLRQKLEASFSLSDDLSQNNPPGIVIWIVTGVLVIAVILILIFVIWKLKKGKGVNKEDPVSYASVKVENEFGVNNDEDDVFRDEPDLQTAQKYRVDVTFDADTARPFLLPGMDGKSSHSSSHQNKHRGPQGLEPLYCVLGKERFTSGKYYWEVQIEDKMKWILGLCNDSVMRKGRCEIIPATEFWTISLKKGNQYWAKSRPPTRLHLRVPPKVVGIFLDYEAGCISFYNVTDDTHIYTFQDTFREALRLFMYSDPLFP</sequence>
<dbReference type="GO" id="GO:0005102">
    <property type="term" value="F:signaling receptor binding"/>
    <property type="evidence" value="ECO:0007669"/>
    <property type="project" value="TreeGrafter"/>
</dbReference>
<accession>A0A7N4P6X1</accession>